<dbReference type="Proteomes" id="UP000219559">
    <property type="component" value="Unassembled WGS sequence"/>
</dbReference>
<comment type="caution">
    <text evidence="1">The sequence shown here is derived from an EMBL/GenBank/DDBJ whole genome shotgun (WGS) entry which is preliminary data.</text>
</comment>
<sequence length="297" mass="33949">MYHICILTDDAHLTTTDATGLLANVLQEDGLLAQALEALGLQVTRKSWSDPDFDWGQCQGLVIRSTWDYMDRFEEFTKWLAQLPISVQLFNSREIVGWNTDKRYLFDLEKKGVPVCPSVLVPQGNQKPLQEWILKHQWDEFVLKPCISAGGRHTYRITAEEIDRYASLFLELSAQEDFLLQPFQQHILSHGEISLMYFGGQYSHAVIKKAKAGDFRVQDDFGGSVAEYDPDKAVIPLGETVLQACPEMPLYARVDLIWENEGCWVLSEVELVEPELWFRHRPEAATVLAQLIYARLS</sequence>
<dbReference type="OrthoDB" id="3373978at2"/>
<dbReference type="EMBL" id="NBWU01000004">
    <property type="protein sequence ID" value="PCE63724.1"/>
    <property type="molecule type" value="Genomic_DNA"/>
</dbReference>
<accession>A0A2A4G6Z1</accession>
<evidence type="ECO:0000313" key="2">
    <source>
        <dbReference type="Proteomes" id="UP000219559"/>
    </source>
</evidence>
<dbReference type="PANTHER" id="PTHR39217">
    <property type="match status" value="1"/>
</dbReference>
<dbReference type="InterPro" id="IPR013815">
    <property type="entry name" value="ATP_grasp_subdomain_1"/>
</dbReference>
<dbReference type="Gene3D" id="3.30.1490.20">
    <property type="entry name" value="ATP-grasp fold, A domain"/>
    <property type="match status" value="1"/>
</dbReference>
<dbReference type="RefSeq" id="WP_097442440.1">
    <property type="nucleotide sequence ID" value="NZ_NBWU01000004.1"/>
</dbReference>
<proteinExistence type="predicted"/>
<organism evidence="1 2">
    <name type="scientific">Sediminicola luteus</name>
    <dbReference type="NCBI Taxonomy" id="319238"/>
    <lineage>
        <taxon>Bacteria</taxon>
        <taxon>Pseudomonadati</taxon>
        <taxon>Bacteroidota</taxon>
        <taxon>Flavobacteriia</taxon>
        <taxon>Flavobacteriales</taxon>
        <taxon>Flavobacteriaceae</taxon>
        <taxon>Sediminicola</taxon>
    </lineage>
</organism>
<evidence type="ECO:0008006" key="3">
    <source>
        <dbReference type="Google" id="ProtNLM"/>
    </source>
</evidence>
<gene>
    <name evidence="1" type="ORF">B7P33_10635</name>
</gene>
<dbReference type="Gene3D" id="3.30.470.20">
    <property type="entry name" value="ATP-grasp fold, B domain"/>
    <property type="match status" value="1"/>
</dbReference>
<dbReference type="AlphaFoldDB" id="A0A2A4G6Z1"/>
<dbReference type="SUPFAM" id="SSF56059">
    <property type="entry name" value="Glutathione synthetase ATP-binding domain-like"/>
    <property type="match status" value="1"/>
</dbReference>
<keyword evidence="2" id="KW-1185">Reference proteome</keyword>
<evidence type="ECO:0000313" key="1">
    <source>
        <dbReference type="EMBL" id="PCE63724.1"/>
    </source>
</evidence>
<dbReference type="GO" id="GO:0005524">
    <property type="term" value="F:ATP binding"/>
    <property type="evidence" value="ECO:0007669"/>
    <property type="project" value="InterPro"/>
</dbReference>
<protein>
    <recommendedName>
        <fullName evidence="3">ATP-grasp fold RimK-type domain-containing protein</fullName>
    </recommendedName>
</protein>
<dbReference type="InterPro" id="IPR053191">
    <property type="entry name" value="DcsG_Biosynth_Enzyme"/>
</dbReference>
<dbReference type="PANTHER" id="PTHR39217:SF1">
    <property type="entry name" value="GLUTATHIONE SYNTHETASE"/>
    <property type="match status" value="1"/>
</dbReference>
<name>A0A2A4G6Z1_9FLAO</name>
<reference evidence="1 2" key="1">
    <citation type="submission" date="2017-04" db="EMBL/GenBank/DDBJ databases">
        <title>A new member of the family Flavobacteriaceae isolated from ascidians.</title>
        <authorList>
            <person name="Chen L."/>
        </authorList>
    </citation>
    <scope>NUCLEOTIDE SEQUENCE [LARGE SCALE GENOMIC DNA]</scope>
    <source>
        <strain evidence="1 2">HQA918</strain>
    </source>
</reference>